<dbReference type="InterPro" id="IPR038919">
    <property type="entry name" value="STB2/STB2"/>
</dbReference>
<dbReference type="Pfam" id="PF25995">
    <property type="entry name" value="STB6_N"/>
    <property type="match status" value="1"/>
</dbReference>
<reference evidence="3 4" key="1">
    <citation type="journal article" date="2020" name="ISME J.">
        <title>Uncovering the hidden diversity of litter-decomposition mechanisms in mushroom-forming fungi.</title>
        <authorList>
            <person name="Floudas D."/>
            <person name="Bentzer J."/>
            <person name="Ahren D."/>
            <person name="Johansson T."/>
            <person name="Persson P."/>
            <person name="Tunlid A."/>
        </authorList>
    </citation>
    <scope>NUCLEOTIDE SEQUENCE [LARGE SCALE GENOMIC DNA]</scope>
    <source>
        <strain evidence="3 4">CBS 291.85</strain>
    </source>
</reference>
<feature type="region of interest" description="Disordered" evidence="1">
    <location>
        <begin position="628"/>
        <end position="649"/>
    </location>
</feature>
<feature type="compositionally biased region" description="Basic and acidic residues" evidence="1">
    <location>
        <begin position="1143"/>
        <end position="1157"/>
    </location>
</feature>
<feature type="compositionally biased region" description="Polar residues" evidence="1">
    <location>
        <begin position="709"/>
        <end position="738"/>
    </location>
</feature>
<evidence type="ECO:0000256" key="1">
    <source>
        <dbReference type="SAM" id="MobiDB-lite"/>
    </source>
</evidence>
<feature type="region of interest" description="Disordered" evidence="1">
    <location>
        <begin position="397"/>
        <end position="423"/>
    </location>
</feature>
<feature type="region of interest" description="Disordered" evidence="1">
    <location>
        <begin position="791"/>
        <end position="810"/>
    </location>
</feature>
<organism evidence="3 4">
    <name type="scientific">Tetrapyrgos nigripes</name>
    <dbReference type="NCBI Taxonomy" id="182062"/>
    <lineage>
        <taxon>Eukaryota</taxon>
        <taxon>Fungi</taxon>
        <taxon>Dikarya</taxon>
        <taxon>Basidiomycota</taxon>
        <taxon>Agaricomycotina</taxon>
        <taxon>Agaricomycetes</taxon>
        <taxon>Agaricomycetidae</taxon>
        <taxon>Agaricales</taxon>
        <taxon>Marasmiineae</taxon>
        <taxon>Marasmiaceae</taxon>
        <taxon>Tetrapyrgos</taxon>
    </lineage>
</organism>
<feature type="compositionally biased region" description="Basic and acidic residues" evidence="1">
    <location>
        <begin position="541"/>
        <end position="552"/>
    </location>
</feature>
<feature type="compositionally biased region" description="Basic and acidic residues" evidence="1">
    <location>
        <begin position="407"/>
        <end position="421"/>
    </location>
</feature>
<feature type="region of interest" description="Disordered" evidence="1">
    <location>
        <begin position="275"/>
        <end position="295"/>
    </location>
</feature>
<protein>
    <recommendedName>
        <fullName evidence="2">STB6-like N-terminal domain-containing protein</fullName>
    </recommendedName>
</protein>
<proteinExistence type="predicted"/>
<dbReference type="EMBL" id="JAACJM010000012">
    <property type="protein sequence ID" value="KAF5370113.1"/>
    <property type="molecule type" value="Genomic_DNA"/>
</dbReference>
<sequence>MQALLLPILPAGFHKSTDRIVLDGYQMYAVDHWLRARHCPAPVLIVHTGEPDHKIIVNAYQPDSDANWEATIALFRQHAKPKSTPHGLVMVTSLAQFRSDYTIVHIPAGDLDAARSQLYTNINLHTLGCGGRSGLTLEDPSDATKERFTSTYHLPWPKSGSLFNACVLELIRLVQLSLSFFGYYTGEFDGLLCDITAEGIRNWTAQFGGLIDDSERLHPLDKVAGPSAVSALLSLVIAVRNRLVVIASSPVPITKDPFLYPQIFLRNIAHYSSSGPQPISQTTSNQSGHAHSPRLSLQSPALPSFLRDHHAETASSLPTIHSSPVSIPPTFRFPSPATSPSRSSAASLSMNVPTPPSMTSASSPTHISLAEPEISLHLTRRLVENIFTVYVSRTSGEARRAVRRREKGKDKDDDKARESRDSLSLTIPNRVPALTNLPLHLALSGSSLSSPQGAAGILVPITDLKEFVSMLIGEDVEVKKEDESDGSDDGFSKATAKVKAKVRPKKHKSPVHGVAGSVKAVWLGCVDEAIKARKKFEEMARERQRSREERGVLSDGGSLPKRKTFGSIGSDSDEPWRPSFSRRASIKSANDRSDGRSTEEEGGLDAIGSLWAKSSGKVTRTIESLTGFNTGRRKTHPHNSSMSNIHSNMSNGNVVDLGTLSKKRLTTSSLLLPAFDHGGTSTSGASTPMKRWPYTGEGDDEDLLSSGQVSPVGQAPISSPFASPRISLNTSSNTTTGEVMSRKERKLMEKQRNEEPGQVKKVEFTQLRIPKGRQLPSSGKRIPFTSRVSSWADPISAMQEGQDGDGEEDWEKVWAESDEDRLNNEDDPLQKERNIDTAFQMKERDRREQNRMSQDSASQYLHRRGQSVAHEPEDDPFGARARRHEQGTRKKNPELGVKRRRSFHSSKFYKDLQVLPIERMRIDVELCGHFLMIHRREEHLKNVITMLKIIIPRLAATGAALSEQYELHYSELKQLQERAKLIGSIDTHNANSNKISQATNTLRYEAEQFRVPELWHLASPPRQKVLDMRQQVFGAGGRKLAPGVHGAHGQFNRLQWTLDGQERLVDHLGRTEEEAEEEKAVDPEGRFIPQLVEDEEDVVQHPSIKPMWLLHFFTNWARWGSAALTTSKDKSKPPSEEPSVSQDKPEVSHGKTEDATKQKASQKEAVASQ</sequence>
<feature type="region of interest" description="Disordered" evidence="1">
    <location>
        <begin position="541"/>
        <end position="602"/>
    </location>
</feature>
<dbReference type="Proteomes" id="UP000559256">
    <property type="component" value="Unassembled WGS sequence"/>
</dbReference>
<feature type="compositionally biased region" description="Low complexity" evidence="1">
    <location>
        <begin position="331"/>
        <end position="347"/>
    </location>
</feature>
<feature type="compositionally biased region" description="Basic and acidic residues" evidence="1">
    <location>
        <begin position="818"/>
        <end position="850"/>
    </location>
</feature>
<gene>
    <name evidence="3" type="ORF">D9758_001040</name>
</gene>
<name>A0A8H5GRT4_9AGAR</name>
<dbReference type="AlphaFoldDB" id="A0A8H5GRT4"/>
<comment type="caution">
    <text evidence="3">The sequence shown here is derived from an EMBL/GenBank/DDBJ whole genome shotgun (WGS) entry which is preliminary data.</text>
</comment>
<evidence type="ECO:0000313" key="4">
    <source>
        <dbReference type="Proteomes" id="UP000559256"/>
    </source>
</evidence>
<evidence type="ECO:0000313" key="3">
    <source>
        <dbReference type="EMBL" id="KAF5370113.1"/>
    </source>
</evidence>
<feature type="compositionally biased region" description="Basic residues" evidence="1">
    <location>
        <begin position="496"/>
        <end position="510"/>
    </location>
</feature>
<dbReference type="PANTHER" id="PTHR31011:SF2">
    <property type="entry name" value="PROTEIN STB2-RELATED"/>
    <property type="match status" value="1"/>
</dbReference>
<evidence type="ECO:0000259" key="2">
    <source>
        <dbReference type="Pfam" id="PF25995"/>
    </source>
</evidence>
<feature type="region of interest" description="Disordered" evidence="1">
    <location>
        <begin position="1124"/>
        <end position="1169"/>
    </location>
</feature>
<feature type="region of interest" description="Disordered" evidence="1">
    <location>
        <begin position="479"/>
        <end position="511"/>
    </location>
</feature>
<dbReference type="GO" id="GO:0070822">
    <property type="term" value="C:Sin3-type complex"/>
    <property type="evidence" value="ECO:0007669"/>
    <property type="project" value="TreeGrafter"/>
</dbReference>
<feature type="compositionally biased region" description="Basic and acidic residues" evidence="1">
    <location>
        <begin position="589"/>
        <end position="599"/>
    </location>
</feature>
<dbReference type="OrthoDB" id="19806at2759"/>
<feature type="region of interest" description="Disordered" evidence="1">
    <location>
        <begin position="709"/>
        <end position="743"/>
    </location>
</feature>
<feature type="compositionally biased region" description="Low complexity" evidence="1">
    <location>
        <begin position="638"/>
        <end position="649"/>
    </location>
</feature>
<feature type="domain" description="STB6-like N-terminal" evidence="2">
    <location>
        <begin position="17"/>
        <end position="125"/>
    </location>
</feature>
<feature type="region of interest" description="Disordered" evidence="1">
    <location>
        <begin position="818"/>
        <end position="897"/>
    </location>
</feature>
<keyword evidence="4" id="KW-1185">Reference proteome</keyword>
<feature type="region of interest" description="Disordered" evidence="1">
    <location>
        <begin position="331"/>
        <end position="364"/>
    </location>
</feature>
<feature type="compositionally biased region" description="Basic and acidic residues" evidence="1">
    <location>
        <begin position="884"/>
        <end position="897"/>
    </location>
</feature>
<dbReference type="InterPro" id="IPR059025">
    <property type="entry name" value="STB6_N"/>
</dbReference>
<accession>A0A8H5GRT4</accession>
<dbReference type="PANTHER" id="PTHR31011">
    <property type="entry name" value="PROTEIN STB2-RELATED"/>
    <property type="match status" value="1"/>
</dbReference>